<dbReference type="PANTHER" id="PTHR23151">
    <property type="entry name" value="DIHYDROLIPOAMIDE ACETYL/SUCCINYL-TRANSFERASE-RELATED"/>
    <property type="match status" value="1"/>
</dbReference>
<evidence type="ECO:0000313" key="8">
    <source>
        <dbReference type="EMBL" id="KAJ8903724.1"/>
    </source>
</evidence>
<dbReference type="SUPFAM" id="SSF52777">
    <property type="entry name" value="CoA-dependent acyltransferases"/>
    <property type="match status" value="1"/>
</dbReference>
<dbReference type="PANTHER" id="PTHR23151:SF90">
    <property type="entry name" value="DIHYDROLIPOYLLYSINE-RESIDUE ACETYLTRANSFERASE COMPONENT OF PYRUVATE DEHYDROGENASE COMPLEX, MITOCHONDRIAL-RELATED"/>
    <property type="match status" value="1"/>
</dbReference>
<keyword evidence="3" id="KW-0809">Transit peptide</keyword>
<dbReference type="InterPro" id="IPR004167">
    <property type="entry name" value="PSBD"/>
</dbReference>
<dbReference type="GO" id="GO:0006086">
    <property type="term" value="P:pyruvate decarboxylation to acetyl-CoA"/>
    <property type="evidence" value="ECO:0007669"/>
    <property type="project" value="InterPro"/>
</dbReference>
<dbReference type="GO" id="GO:0004742">
    <property type="term" value="F:dihydrolipoyllysine-residue acetyltransferase activity"/>
    <property type="evidence" value="ECO:0007669"/>
    <property type="project" value="TreeGrafter"/>
</dbReference>
<evidence type="ECO:0000259" key="6">
    <source>
        <dbReference type="PROSITE" id="PS50968"/>
    </source>
</evidence>
<keyword evidence="2 4" id="KW-0450">Lipoyl</keyword>
<dbReference type="Pfam" id="PF02817">
    <property type="entry name" value="E3_binding"/>
    <property type="match status" value="1"/>
</dbReference>
<accession>A0AAV8UMD0</accession>
<comment type="cofactor">
    <cofactor evidence="4">
        <name>(R)-lipoate</name>
        <dbReference type="ChEBI" id="CHEBI:83088"/>
    </cofactor>
</comment>
<protein>
    <recommendedName>
        <fullName evidence="4">Dihydrolipoamide acetyltransferase component of pyruvate dehydrogenase complex</fullName>
        <ecNumber evidence="4">2.3.1.-</ecNumber>
    </recommendedName>
</protein>
<dbReference type="InterPro" id="IPR003016">
    <property type="entry name" value="2-oxoA_DH_lipoyl-BS"/>
</dbReference>
<evidence type="ECO:0000256" key="3">
    <source>
        <dbReference type="ARBA" id="ARBA00022946"/>
    </source>
</evidence>
<keyword evidence="4" id="KW-0808">Transferase</keyword>
<reference evidence="8 9" key="1">
    <citation type="journal article" date="2023" name="Nat. Commun.">
        <title>Origin of minicircular mitochondrial genomes in red algae.</title>
        <authorList>
            <person name="Lee Y."/>
            <person name="Cho C.H."/>
            <person name="Lee Y.M."/>
            <person name="Park S.I."/>
            <person name="Yang J.H."/>
            <person name="West J.A."/>
            <person name="Bhattacharya D."/>
            <person name="Yoon H.S."/>
        </authorList>
    </citation>
    <scope>NUCLEOTIDE SEQUENCE [LARGE SCALE GENOMIC DNA]</scope>
    <source>
        <strain evidence="8 9">CCMP1338</strain>
        <tissue evidence="8">Whole cell</tissue>
    </source>
</reference>
<dbReference type="SUPFAM" id="SSF51230">
    <property type="entry name" value="Single hybrid motif"/>
    <property type="match status" value="1"/>
</dbReference>
<comment type="caution">
    <text evidence="8">The sequence shown here is derived from an EMBL/GenBank/DDBJ whole genome shotgun (WGS) entry which is preliminary data.</text>
</comment>
<gene>
    <name evidence="8" type="ORF">NDN08_004824</name>
</gene>
<name>A0AAV8UMD0_9RHOD</name>
<dbReference type="Gene3D" id="2.40.50.100">
    <property type="match status" value="1"/>
</dbReference>
<evidence type="ECO:0000256" key="2">
    <source>
        <dbReference type="ARBA" id="ARBA00022823"/>
    </source>
</evidence>
<evidence type="ECO:0000256" key="1">
    <source>
        <dbReference type="ARBA" id="ARBA00007317"/>
    </source>
</evidence>
<dbReference type="Gene3D" id="4.10.320.10">
    <property type="entry name" value="E3-binding domain"/>
    <property type="match status" value="1"/>
</dbReference>
<dbReference type="AlphaFoldDB" id="A0AAV8UMD0"/>
<keyword evidence="4" id="KW-0012">Acyltransferase</keyword>
<dbReference type="Pfam" id="PF00364">
    <property type="entry name" value="Biotin_lipoyl"/>
    <property type="match status" value="1"/>
</dbReference>
<dbReference type="InterPro" id="IPR011053">
    <property type="entry name" value="Single_hybrid_motif"/>
</dbReference>
<feature type="domain" description="Lipoyl-binding" evidence="6">
    <location>
        <begin position="76"/>
        <end position="152"/>
    </location>
</feature>
<dbReference type="InterPro" id="IPR000089">
    <property type="entry name" value="Biotin_lipoyl"/>
</dbReference>
<feature type="region of interest" description="Disordered" evidence="5">
    <location>
        <begin position="172"/>
        <end position="213"/>
    </location>
</feature>
<dbReference type="PROSITE" id="PS00189">
    <property type="entry name" value="LIPOYL"/>
    <property type="match status" value="1"/>
</dbReference>
<feature type="compositionally biased region" description="Low complexity" evidence="5">
    <location>
        <begin position="197"/>
        <end position="207"/>
    </location>
</feature>
<dbReference type="CDD" id="cd06849">
    <property type="entry name" value="lipoyl_domain"/>
    <property type="match status" value="1"/>
</dbReference>
<keyword evidence="9" id="KW-1185">Reference proteome</keyword>
<dbReference type="Gene3D" id="3.30.559.10">
    <property type="entry name" value="Chloramphenicol acetyltransferase-like domain"/>
    <property type="match status" value="1"/>
</dbReference>
<dbReference type="InterPro" id="IPR001078">
    <property type="entry name" value="2-oxoacid_DH_actylTfrase"/>
</dbReference>
<dbReference type="InterPro" id="IPR045257">
    <property type="entry name" value="E2/Pdx1"/>
</dbReference>
<dbReference type="InterPro" id="IPR036625">
    <property type="entry name" value="E3-bd_dom_sf"/>
</dbReference>
<evidence type="ECO:0000259" key="7">
    <source>
        <dbReference type="PROSITE" id="PS51826"/>
    </source>
</evidence>
<dbReference type="SUPFAM" id="SSF47005">
    <property type="entry name" value="Peripheral subunit-binding domain of 2-oxo acid dehydrogenase complex"/>
    <property type="match status" value="1"/>
</dbReference>
<sequence length="513" mass="54871">MRTMVGRRWQRVILGARIGLSSTVPENEASFLRSYGSVSGRKLSTLAREWLSDLRTSSRIANGGFLRRTMSSLPQHNELGLPKLSPTMDTGNIVKWLKAEGDAVSAGDSLAEIETDKATLDFDTTDDGFLAKILLPDGTNDIPIGTPICVIVENQSDVAAFADYSPSAAAADADSDMFPSNPSIPDVPTTPDPVPVEPVAASPTPVSTDPTVSAPAALPRSGVFASFRARKHAAEAGIELNKVVGTGMYGSVTMKDLEAYMASSDFLVQADASLGAVPMPTVVDRREEGYYEVAVGPIRKAAAERAVASKQTVPHFYLNVECNVDKLLQMIEEWNEKEKTNLKLRDVMIKAAAVAVQKEPALGGTLMGSAVRRLKHVDLSVEVFTNQGPVFGVLRNADRKGIETIAEEVSDLDAKGKAGLLTPEESSGGTLAISDLSDYGVKNSTPLVFNNQAGTLSIGAVQQSAKIDGDDLKVQSTLFLTLSCDHRHVDGAVGAQWMKHMKKFIENPVSMLL</sequence>
<dbReference type="GO" id="GO:0045254">
    <property type="term" value="C:pyruvate dehydrogenase complex"/>
    <property type="evidence" value="ECO:0007669"/>
    <property type="project" value="InterPro"/>
</dbReference>
<dbReference type="Proteomes" id="UP001157974">
    <property type="component" value="Unassembled WGS sequence"/>
</dbReference>
<proteinExistence type="inferred from homology"/>
<feature type="compositionally biased region" description="Low complexity" evidence="5">
    <location>
        <begin position="172"/>
        <end position="187"/>
    </location>
</feature>
<dbReference type="PROSITE" id="PS51826">
    <property type="entry name" value="PSBD"/>
    <property type="match status" value="1"/>
</dbReference>
<dbReference type="PROSITE" id="PS50968">
    <property type="entry name" value="BIOTINYL_LIPOYL"/>
    <property type="match status" value="1"/>
</dbReference>
<dbReference type="EMBL" id="JAMWBK010000007">
    <property type="protein sequence ID" value="KAJ8903724.1"/>
    <property type="molecule type" value="Genomic_DNA"/>
</dbReference>
<dbReference type="FunFam" id="2.40.50.100:FF:000010">
    <property type="entry name" value="Acetyltransferase component of pyruvate dehydrogenase complex"/>
    <property type="match status" value="1"/>
</dbReference>
<dbReference type="EC" id="2.3.1.-" evidence="4"/>
<feature type="domain" description="Peripheral subunit-binding (PSBD)" evidence="7">
    <location>
        <begin position="224"/>
        <end position="261"/>
    </location>
</feature>
<evidence type="ECO:0000256" key="4">
    <source>
        <dbReference type="RuleBase" id="RU003423"/>
    </source>
</evidence>
<dbReference type="InterPro" id="IPR023213">
    <property type="entry name" value="CAT-like_dom_sf"/>
</dbReference>
<dbReference type="Pfam" id="PF00198">
    <property type="entry name" value="2-oxoacid_dh"/>
    <property type="match status" value="1"/>
</dbReference>
<comment type="similarity">
    <text evidence="1 4">Belongs to the 2-oxoacid dehydrogenase family.</text>
</comment>
<organism evidence="8 9">
    <name type="scientific">Rhodosorus marinus</name>
    <dbReference type="NCBI Taxonomy" id="101924"/>
    <lineage>
        <taxon>Eukaryota</taxon>
        <taxon>Rhodophyta</taxon>
        <taxon>Stylonematophyceae</taxon>
        <taxon>Stylonematales</taxon>
        <taxon>Stylonemataceae</taxon>
        <taxon>Rhodosorus</taxon>
    </lineage>
</organism>
<evidence type="ECO:0000313" key="9">
    <source>
        <dbReference type="Proteomes" id="UP001157974"/>
    </source>
</evidence>
<evidence type="ECO:0000256" key="5">
    <source>
        <dbReference type="SAM" id="MobiDB-lite"/>
    </source>
</evidence>